<evidence type="ECO:0008006" key="5">
    <source>
        <dbReference type="Google" id="ProtNLM"/>
    </source>
</evidence>
<accession>A0ABR1R6Y4</accession>
<feature type="transmembrane region" description="Helical" evidence="2">
    <location>
        <begin position="302"/>
        <end position="326"/>
    </location>
</feature>
<name>A0ABR1R6Y4_9PEZI</name>
<feature type="transmembrane region" description="Helical" evidence="2">
    <location>
        <begin position="175"/>
        <end position="203"/>
    </location>
</feature>
<feature type="region of interest" description="Disordered" evidence="1">
    <location>
        <begin position="406"/>
        <end position="545"/>
    </location>
</feature>
<feature type="transmembrane region" description="Helical" evidence="2">
    <location>
        <begin position="250"/>
        <end position="271"/>
    </location>
</feature>
<feature type="compositionally biased region" description="Polar residues" evidence="1">
    <location>
        <begin position="514"/>
        <end position="523"/>
    </location>
</feature>
<dbReference type="Proteomes" id="UP001396898">
    <property type="component" value="Unassembled WGS sequence"/>
</dbReference>
<protein>
    <recommendedName>
        <fullName evidence="5">Glycoside hydrolase</fullName>
    </recommendedName>
</protein>
<evidence type="ECO:0000313" key="3">
    <source>
        <dbReference type="EMBL" id="KAK8001276.1"/>
    </source>
</evidence>
<keyword evidence="2" id="KW-1133">Transmembrane helix</keyword>
<feature type="transmembrane region" description="Helical" evidence="2">
    <location>
        <begin position="41"/>
        <end position="60"/>
    </location>
</feature>
<organism evidence="3 4">
    <name type="scientific">Apiospora marii</name>
    <dbReference type="NCBI Taxonomy" id="335849"/>
    <lineage>
        <taxon>Eukaryota</taxon>
        <taxon>Fungi</taxon>
        <taxon>Dikarya</taxon>
        <taxon>Ascomycota</taxon>
        <taxon>Pezizomycotina</taxon>
        <taxon>Sordariomycetes</taxon>
        <taxon>Xylariomycetidae</taxon>
        <taxon>Amphisphaeriales</taxon>
        <taxon>Apiosporaceae</taxon>
        <taxon>Apiospora</taxon>
    </lineage>
</organism>
<proteinExistence type="predicted"/>
<evidence type="ECO:0000256" key="2">
    <source>
        <dbReference type="SAM" id="Phobius"/>
    </source>
</evidence>
<feature type="transmembrane region" description="Helical" evidence="2">
    <location>
        <begin position="12"/>
        <end position="34"/>
    </location>
</feature>
<keyword evidence="2" id="KW-0472">Membrane</keyword>
<keyword evidence="4" id="KW-1185">Reference proteome</keyword>
<feature type="compositionally biased region" description="Low complexity" evidence="1">
    <location>
        <begin position="470"/>
        <end position="490"/>
    </location>
</feature>
<keyword evidence="2" id="KW-0812">Transmembrane</keyword>
<reference evidence="3 4" key="1">
    <citation type="submission" date="2023-01" db="EMBL/GenBank/DDBJ databases">
        <title>Analysis of 21 Apiospora genomes using comparative genomics revels a genus with tremendous synthesis potential of carbohydrate active enzymes and secondary metabolites.</title>
        <authorList>
            <person name="Sorensen T."/>
        </authorList>
    </citation>
    <scope>NUCLEOTIDE SEQUENCE [LARGE SCALE GENOMIC DNA]</scope>
    <source>
        <strain evidence="3 4">CBS 20057</strain>
    </source>
</reference>
<evidence type="ECO:0000256" key="1">
    <source>
        <dbReference type="SAM" id="MobiDB-lite"/>
    </source>
</evidence>
<evidence type="ECO:0000313" key="4">
    <source>
        <dbReference type="Proteomes" id="UP001396898"/>
    </source>
</evidence>
<feature type="compositionally biased region" description="Polar residues" evidence="1">
    <location>
        <begin position="491"/>
        <end position="501"/>
    </location>
</feature>
<feature type="compositionally biased region" description="Polar residues" evidence="1">
    <location>
        <begin position="406"/>
        <end position="442"/>
    </location>
</feature>
<gene>
    <name evidence="3" type="ORF">PG991_013498</name>
</gene>
<dbReference type="EMBL" id="JAQQWI010000018">
    <property type="protein sequence ID" value="KAK8001276.1"/>
    <property type="molecule type" value="Genomic_DNA"/>
</dbReference>
<feature type="transmembrane region" description="Helical" evidence="2">
    <location>
        <begin position="101"/>
        <end position="122"/>
    </location>
</feature>
<comment type="caution">
    <text evidence="3">The sequence shown here is derived from an EMBL/GenBank/DDBJ whole genome shotgun (WGS) entry which is preliminary data.</text>
</comment>
<feature type="transmembrane region" description="Helical" evidence="2">
    <location>
        <begin position="143"/>
        <end position="163"/>
    </location>
</feature>
<sequence length="597" mass="66012">MTGQLPHGAEGPAALSLIFAFASLACSATLIWLASSHNARFSYIACLAICTLISTVFSIIQQIHVVGWYRDVTIQQFEAKQANPTSPDNAIANGSTGMDLVFFYIQFYCYNVESMFVLFWAAELGQSVYGLTQKYHWVNKLRYCNYVAKAISVLLPLLFVSLLRAPAVQNNTSAFIALASLPLWLCIGLGGIIMLAILGRYIYTQRVLLRFDPGRSASADPYSTLRSGRTRIFSRLWCKYIYDRWLMTRFFIAFVRLAIFQVTVTVFQQFATSGTKGISNKLAAAWTPADAPDLSVEHARRAMYLFIPGNTPGVALMLIFGTTVTFRHHMYKAFVPKRFQKGCGSSQLPWHAGDAMNNQPEYPLETDTAYFAAIKKPVPRNNMATPEPSCPKKALLKQVSFRSDSAMSSIDSPTSIHSPTTIHSPMSILSPTPLMRSSSTKSCMRRTAPTPPLRAKSVSFRSDTAPPSSPMHSPLHSPMESPMESPMHSPTNRLQRSQSASLPRRAHPPPVTRFRSNTAMSSHNHGRLTPTPKPDLMKTLPERPSPAAFPMSNPIEGLAMGPGVETEWHEDSAAFIIRRIEQRHGVQIDSGSSGGLI</sequence>